<dbReference type="Proteomes" id="UP001148737">
    <property type="component" value="Unassembled WGS sequence"/>
</dbReference>
<evidence type="ECO:0000313" key="2">
    <source>
        <dbReference type="Proteomes" id="UP001148737"/>
    </source>
</evidence>
<reference evidence="1" key="1">
    <citation type="submission" date="2022-07" db="EMBL/GenBank/DDBJ databases">
        <title>Genome Sequence of Lecanicillium saksenae.</title>
        <authorList>
            <person name="Buettner E."/>
        </authorList>
    </citation>
    <scope>NUCLEOTIDE SEQUENCE</scope>
    <source>
        <strain evidence="1">VT-O1</strain>
    </source>
</reference>
<organism evidence="1 2">
    <name type="scientific">Lecanicillium saksenae</name>
    <dbReference type="NCBI Taxonomy" id="468837"/>
    <lineage>
        <taxon>Eukaryota</taxon>
        <taxon>Fungi</taxon>
        <taxon>Dikarya</taxon>
        <taxon>Ascomycota</taxon>
        <taxon>Pezizomycotina</taxon>
        <taxon>Sordariomycetes</taxon>
        <taxon>Hypocreomycetidae</taxon>
        <taxon>Hypocreales</taxon>
        <taxon>Cordycipitaceae</taxon>
        <taxon>Lecanicillium</taxon>
    </lineage>
</organism>
<accession>A0ACC1QAU7</accession>
<gene>
    <name evidence="1" type="ORF">NLG97_g11285</name>
</gene>
<comment type="caution">
    <text evidence="1">The sequence shown here is derived from an EMBL/GenBank/DDBJ whole genome shotgun (WGS) entry which is preliminary data.</text>
</comment>
<protein>
    <submittedName>
        <fullName evidence="1">Uncharacterized protein</fullName>
    </submittedName>
</protein>
<dbReference type="EMBL" id="JANAKD010003477">
    <property type="protein sequence ID" value="KAJ3472102.1"/>
    <property type="molecule type" value="Genomic_DNA"/>
</dbReference>
<name>A0ACC1QAU7_9HYPO</name>
<proteinExistence type="predicted"/>
<sequence length="197" mass="21529">MVSSAMPSTTSVRSGAESSSGRRAIHADEREGQADARAVNVAAVKEDLGGLLVKVELREGGFAEGVSPAQGEAKVFQVGHVPEPVVQGVNLVYRKTRSVLYQNIVERVHHKGGDIYRTVISQHRHINMQRFTSMPYRLQPFCARLGKFGIPAEPRVEVDGAASQGPQEAVEVTADEPLVQYVIFGRDVGKEQDNFFD</sequence>
<evidence type="ECO:0000313" key="1">
    <source>
        <dbReference type="EMBL" id="KAJ3472102.1"/>
    </source>
</evidence>
<keyword evidence="2" id="KW-1185">Reference proteome</keyword>